<name>A0ABU2UHM8_9ACTN</name>
<proteinExistence type="predicted"/>
<accession>A0ABU2UHM8</accession>
<dbReference type="RefSeq" id="WP_311634922.1">
    <property type="nucleotide sequence ID" value="NZ_JAVRFF010000011.1"/>
</dbReference>
<dbReference type="Proteomes" id="UP001180489">
    <property type="component" value="Unassembled WGS sequence"/>
</dbReference>
<organism evidence="1 2">
    <name type="scientific">Streptomyces hintoniae</name>
    <dbReference type="NCBI Taxonomy" id="3075521"/>
    <lineage>
        <taxon>Bacteria</taxon>
        <taxon>Bacillati</taxon>
        <taxon>Actinomycetota</taxon>
        <taxon>Actinomycetes</taxon>
        <taxon>Kitasatosporales</taxon>
        <taxon>Streptomycetaceae</taxon>
        <taxon>Streptomyces</taxon>
    </lineage>
</organism>
<gene>
    <name evidence="1" type="ORF">RM863_11605</name>
</gene>
<dbReference type="EMBL" id="JAVRFF010000011">
    <property type="protein sequence ID" value="MDT0472773.1"/>
    <property type="molecule type" value="Genomic_DNA"/>
</dbReference>
<sequence>MNLHRALEMIAPFSGLPHYDIAVAELYAAEESGKKGLRATAYRIRNAFVAYSDAVNYGQSEEVTV</sequence>
<keyword evidence="2" id="KW-1185">Reference proteome</keyword>
<protein>
    <submittedName>
        <fullName evidence="1">Uncharacterized protein</fullName>
    </submittedName>
</protein>
<reference evidence="1" key="1">
    <citation type="submission" date="2024-05" db="EMBL/GenBank/DDBJ databases">
        <title>30 novel species of actinomycetes from the DSMZ collection.</title>
        <authorList>
            <person name="Nouioui I."/>
        </authorList>
    </citation>
    <scope>NUCLEOTIDE SEQUENCE</scope>
    <source>
        <strain evidence="1">DSM 41014</strain>
    </source>
</reference>
<comment type="caution">
    <text evidence="1">The sequence shown here is derived from an EMBL/GenBank/DDBJ whole genome shotgun (WGS) entry which is preliminary data.</text>
</comment>
<evidence type="ECO:0000313" key="1">
    <source>
        <dbReference type="EMBL" id="MDT0472773.1"/>
    </source>
</evidence>
<evidence type="ECO:0000313" key="2">
    <source>
        <dbReference type="Proteomes" id="UP001180489"/>
    </source>
</evidence>